<keyword evidence="5 15" id="KW-0812">Transmembrane</keyword>
<organism evidence="19 20">
    <name type="scientific">Tegillarca granosa</name>
    <name type="common">Malaysian cockle</name>
    <name type="synonym">Anadara granosa</name>
    <dbReference type="NCBI Taxonomy" id="220873"/>
    <lineage>
        <taxon>Eukaryota</taxon>
        <taxon>Metazoa</taxon>
        <taxon>Spiralia</taxon>
        <taxon>Lophotrochozoa</taxon>
        <taxon>Mollusca</taxon>
        <taxon>Bivalvia</taxon>
        <taxon>Autobranchia</taxon>
        <taxon>Pteriomorphia</taxon>
        <taxon>Arcoida</taxon>
        <taxon>Arcoidea</taxon>
        <taxon>Arcidae</taxon>
        <taxon>Tegillarca</taxon>
    </lineage>
</organism>
<dbReference type="SUPFAM" id="SSF57440">
    <property type="entry name" value="Kringle-like"/>
    <property type="match status" value="1"/>
</dbReference>
<feature type="transmembrane region" description="Helical" evidence="16">
    <location>
        <begin position="414"/>
        <end position="436"/>
    </location>
</feature>
<comment type="caution">
    <text evidence="13">Lacks conserved residue(s) required for the propagation of feature annotation.</text>
</comment>
<dbReference type="Pfam" id="PF00001">
    <property type="entry name" value="7tm_1"/>
    <property type="match status" value="1"/>
</dbReference>
<evidence type="ECO:0000256" key="15">
    <source>
        <dbReference type="RuleBase" id="RU000688"/>
    </source>
</evidence>
<dbReference type="PROSITE" id="PS50262">
    <property type="entry name" value="G_PROTEIN_RECEP_F1_2"/>
    <property type="match status" value="1"/>
</dbReference>
<keyword evidence="2" id="KW-1003">Cell membrane</keyword>
<dbReference type="PRINTS" id="PR00019">
    <property type="entry name" value="LEURICHRPT"/>
</dbReference>
<dbReference type="InterPro" id="IPR000276">
    <property type="entry name" value="GPCR_Rhodpsn"/>
</dbReference>
<comment type="similarity">
    <text evidence="15">Belongs to the G-protein coupled receptor 1 family.</text>
</comment>
<dbReference type="InterPro" id="IPR001611">
    <property type="entry name" value="Leu-rich_rpt"/>
</dbReference>
<evidence type="ECO:0000256" key="13">
    <source>
        <dbReference type="PROSITE-ProRule" id="PRU00121"/>
    </source>
</evidence>
<evidence type="ECO:0000256" key="3">
    <source>
        <dbReference type="ARBA" id="ARBA00022572"/>
    </source>
</evidence>
<keyword evidence="11 15" id="KW-0675">Receptor</keyword>
<dbReference type="PROSITE" id="PS51450">
    <property type="entry name" value="LRR"/>
    <property type="match status" value="1"/>
</dbReference>
<feature type="transmembrane region" description="Helical" evidence="16">
    <location>
        <begin position="500"/>
        <end position="520"/>
    </location>
</feature>
<feature type="domain" description="G-protein coupled receptors family 1 profile" evidence="18">
    <location>
        <begin position="392"/>
        <end position="608"/>
    </location>
</feature>
<evidence type="ECO:0000256" key="5">
    <source>
        <dbReference type="ARBA" id="ARBA00022692"/>
    </source>
</evidence>
<dbReference type="Gene3D" id="2.40.20.10">
    <property type="entry name" value="Plasminogen Kringle 4"/>
    <property type="match status" value="1"/>
</dbReference>
<evidence type="ECO:0000259" key="18">
    <source>
        <dbReference type="PROSITE" id="PS50262"/>
    </source>
</evidence>
<proteinExistence type="inferred from homology"/>
<feature type="disulfide bond" evidence="13">
    <location>
        <begin position="47"/>
        <end position="70"/>
    </location>
</feature>
<dbReference type="Pfam" id="PF13306">
    <property type="entry name" value="LRR_5"/>
    <property type="match status" value="1"/>
</dbReference>
<dbReference type="PRINTS" id="PR00018">
    <property type="entry name" value="KRINGLE"/>
</dbReference>
<gene>
    <name evidence="19" type="ORF">KUTeg_013532</name>
</gene>
<evidence type="ECO:0000256" key="16">
    <source>
        <dbReference type="SAM" id="Phobius"/>
    </source>
</evidence>
<dbReference type="PRINTS" id="PR00237">
    <property type="entry name" value="GPCRRHODOPSN"/>
</dbReference>
<keyword evidence="9 16" id="KW-0472">Membrane</keyword>
<evidence type="ECO:0000256" key="9">
    <source>
        <dbReference type="ARBA" id="ARBA00023136"/>
    </source>
</evidence>
<dbReference type="Pfam" id="PF00057">
    <property type="entry name" value="Ldl_recept_a"/>
    <property type="match status" value="1"/>
</dbReference>
<dbReference type="PANTHER" id="PTHR24372">
    <property type="entry name" value="GLYCOPROTEIN HORMONE RECEPTOR"/>
    <property type="match status" value="1"/>
</dbReference>
<evidence type="ECO:0000256" key="1">
    <source>
        <dbReference type="ARBA" id="ARBA00004651"/>
    </source>
</evidence>
<dbReference type="EMBL" id="JARBDR010000657">
    <property type="protein sequence ID" value="KAJ8308658.1"/>
    <property type="molecule type" value="Genomic_DNA"/>
</dbReference>
<sequence>MCLHTENGIEYTGIINKTRSGLTCRRWNSDIPHNSGYHALDNEASYCRYTPDKQKPWCFTTDQSVPWEYCDLPQCGTGQCPDGYIECLSGVCIPADDGKADCPNNEDEINCGNVSLQLFSDVCQTMASQELCPGMFRCRGGKCLSLLKVCDGYPECHRGDDEILCNFKCPDGCECHGLTYKCKSIQQTSLNLSGCMIDSLLPENTSSYFENLVNLRILDLSNNKLKVINPNVFSGLKYLNKLILSDNKELTQIMTEAFYCLENVHILRIVRTKLKTMEENAFYGMTSLDFLDLSNNSLSVLNKGVFNGLTSVKYLDIRYNMIYNIYRGMFSKLPNLILLKTNVYKLCCTITITGKEITCTADEGKVSSCENLIKFEVLRLSIWIIGGVALLGNLCVLCYKFLYDRSRISHSYSIFIIALSISDMLMGVYMIVVAAMDARYRNKYIWHDQEWRSSSFCAIAGFIATVSSESSAILVCLIAVDRCLAIRLPYSRFKVTLKYAIMLSIGSFLIAVILAAVPLLPLSYFDGKFYSRSTVCIALPLTSDRPPGWHYSVAVFVGFNMVLFFTVGISQTIIYRDVRKTMSSARNKQLSVEIKVARSLAAKWSEKK</sequence>
<feature type="disulfide bond" evidence="14">
    <location>
        <begin position="150"/>
        <end position="165"/>
    </location>
</feature>
<dbReference type="CDD" id="cd00112">
    <property type="entry name" value="LDLa"/>
    <property type="match status" value="2"/>
</dbReference>
<dbReference type="PROSITE" id="PS01209">
    <property type="entry name" value="LDLRA_1"/>
    <property type="match status" value="1"/>
</dbReference>
<dbReference type="Gene3D" id="3.80.10.10">
    <property type="entry name" value="Ribonuclease Inhibitor"/>
    <property type="match status" value="2"/>
</dbReference>
<dbReference type="SMART" id="SM00130">
    <property type="entry name" value="KR"/>
    <property type="match status" value="1"/>
</dbReference>
<dbReference type="CDD" id="cd00108">
    <property type="entry name" value="KR"/>
    <property type="match status" value="1"/>
</dbReference>
<feature type="domain" description="Kringle" evidence="17">
    <location>
        <begin position="7"/>
        <end position="75"/>
    </location>
</feature>
<comment type="caution">
    <text evidence="19">The sequence shown here is derived from an EMBL/GenBank/DDBJ whole genome shotgun (WGS) entry which is preliminary data.</text>
</comment>
<evidence type="ECO:0000259" key="17">
    <source>
        <dbReference type="PROSITE" id="PS50070"/>
    </source>
</evidence>
<dbReference type="SUPFAM" id="SSF57424">
    <property type="entry name" value="LDL receptor-like module"/>
    <property type="match status" value="2"/>
</dbReference>
<evidence type="ECO:0000256" key="10">
    <source>
        <dbReference type="ARBA" id="ARBA00023157"/>
    </source>
</evidence>
<dbReference type="InterPro" id="IPR038178">
    <property type="entry name" value="Kringle_sf"/>
</dbReference>
<dbReference type="SUPFAM" id="SSF81321">
    <property type="entry name" value="Family A G protein-coupled receptor-like"/>
    <property type="match status" value="1"/>
</dbReference>
<dbReference type="PANTHER" id="PTHR24372:SF77">
    <property type="entry name" value="G-PROTEIN COUPLED RECEPTORS FAMILY 1 PROFILE DOMAIN-CONTAINING PROTEIN"/>
    <property type="match status" value="1"/>
</dbReference>
<protein>
    <submittedName>
        <fullName evidence="19">Uncharacterized protein</fullName>
    </submittedName>
</protein>
<dbReference type="SMART" id="SM00192">
    <property type="entry name" value="LDLa"/>
    <property type="match status" value="2"/>
</dbReference>
<dbReference type="PROSITE" id="PS50070">
    <property type="entry name" value="KRINGLE_2"/>
    <property type="match status" value="1"/>
</dbReference>
<keyword evidence="8 15" id="KW-0297">G-protein coupled receptor</keyword>
<keyword evidence="6" id="KW-0677">Repeat</keyword>
<dbReference type="Gene3D" id="1.20.1070.10">
    <property type="entry name" value="Rhodopsin 7-helix transmembrane proteins"/>
    <property type="match status" value="1"/>
</dbReference>
<keyword evidence="7 16" id="KW-1133">Transmembrane helix</keyword>
<dbReference type="InterPro" id="IPR002172">
    <property type="entry name" value="LDrepeatLR_classA_rpt"/>
</dbReference>
<name>A0ABQ9ETZ7_TEGGR</name>
<keyword evidence="4" id="KW-0433">Leucine-rich repeat</keyword>
<dbReference type="InterPro" id="IPR032675">
    <property type="entry name" value="LRR_dom_sf"/>
</dbReference>
<keyword evidence="3 13" id="KW-0420">Kringle</keyword>
<keyword evidence="20" id="KW-1185">Reference proteome</keyword>
<dbReference type="InterPro" id="IPR013806">
    <property type="entry name" value="Kringle-like"/>
</dbReference>
<dbReference type="PROSITE" id="PS50068">
    <property type="entry name" value="LDLRA_2"/>
    <property type="match status" value="1"/>
</dbReference>
<feature type="transmembrane region" description="Helical" evidence="16">
    <location>
        <begin position="380"/>
        <end position="402"/>
    </location>
</feature>
<dbReference type="InterPro" id="IPR036055">
    <property type="entry name" value="LDL_receptor-like_sf"/>
</dbReference>
<feature type="transmembrane region" description="Helical" evidence="16">
    <location>
        <begin position="549"/>
        <end position="574"/>
    </location>
</feature>
<dbReference type="InterPro" id="IPR003591">
    <property type="entry name" value="Leu-rich_rpt_typical-subtyp"/>
</dbReference>
<dbReference type="Pfam" id="PF00051">
    <property type="entry name" value="Kringle"/>
    <property type="match status" value="1"/>
</dbReference>
<keyword evidence="12 15" id="KW-0807">Transducer</keyword>
<dbReference type="SMART" id="SM00369">
    <property type="entry name" value="LRR_TYP"/>
    <property type="match status" value="4"/>
</dbReference>
<evidence type="ECO:0000256" key="7">
    <source>
        <dbReference type="ARBA" id="ARBA00022989"/>
    </source>
</evidence>
<feature type="transmembrane region" description="Helical" evidence="16">
    <location>
        <begin position="456"/>
        <end position="480"/>
    </location>
</feature>
<evidence type="ECO:0000256" key="2">
    <source>
        <dbReference type="ARBA" id="ARBA00022475"/>
    </source>
</evidence>
<comment type="subcellular location">
    <subcellularLocation>
        <location evidence="1">Cell membrane</location>
        <topology evidence="1">Multi-pass membrane protein</topology>
    </subcellularLocation>
</comment>
<dbReference type="InterPro" id="IPR000001">
    <property type="entry name" value="Kringle"/>
</dbReference>
<dbReference type="InterPro" id="IPR026906">
    <property type="entry name" value="LRR_5"/>
</dbReference>
<feature type="disulfide bond" evidence="14">
    <location>
        <begin position="138"/>
        <end position="156"/>
    </location>
</feature>
<evidence type="ECO:0000256" key="12">
    <source>
        <dbReference type="ARBA" id="ARBA00023224"/>
    </source>
</evidence>
<evidence type="ECO:0000313" key="20">
    <source>
        <dbReference type="Proteomes" id="UP001217089"/>
    </source>
</evidence>
<dbReference type="InterPro" id="IPR023415">
    <property type="entry name" value="LDLR_class-A_CS"/>
</dbReference>
<reference evidence="19 20" key="1">
    <citation type="submission" date="2022-12" db="EMBL/GenBank/DDBJ databases">
        <title>Chromosome-level genome of Tegillarca granosa.</title>
        <authorList>
            <person name="Kim J."/>
        </authorList>
    </citation>
    <scope>NUCLEOTIDE SEQUENCE [LARGE SCALE GENOMIC DNA]</scope>
    <source>
        <strain evidence="19">Teg-2019</strain>
        <tissue evidence="19">Adductor muscle</tissue>
    </source>
</reference>
<evidence type="ECO:0000256" key="11">
    <source>
        <dbReference type="ARBA" id="ARBA00023170"/>
    </source>
</evidence>
<keyword evidence="10 13" id="KW-1015">Disulfide bond</keyword>
<dbReference type="PROSITE" id="PS00237">
    <property type="entry name" value="G_PROTEIN_RECEP_F1_1"/>
    <property type="match status" value="1"/>
</dbReference>
<accession>A0ABQ9ETZ7</accession>
<dbReference type="InterPro" id="IPR017452">
    <property type="entry name" value="GPCR_Rhodpsn_7TM"/>
</dbReference>
<dbReference type="Proteomes" id="UP001217089">
    <property type="component" value="Unassembled WGS sequence"/>
</dbReference>
<evidence type="ECO:0000256" key="6">
    <source>
        <dbReference type="ARBA" id="ARBA00022737"/>
    </source>
</evidence>
<evidence type="ECO:0000256" key="14">
    <source>
        <dbReference type="PROSITE-ProRule" id="PRU00124"/>
    </source>
</evidence>
<evidence type="ECO:0000256" key="4">
    <source>
        <dbReference type="ARBA" id="ARBA00022614"/>
    </source>
</evidence>
<dbReference type="Gene3D" id="4.10.400.10">
    <property type="entry name" value="Low-density Lipoprotein Receptor"/>
    <property type="match status" value="2"/>
</dbReference>
<dbReference type="SUPFAM" id="SSF52058">
    <property type="entry name" value="L domain-like"/>
    <property type="match status" value="1"/>
</dbReference>
<evidence type="ECO:0000313" key="19">
    <source>
        <dbReference type="EMBL" id="KAJ8308658.1"/>
    </source>
</evidence>
<evidence type="ECO:0000256" key="8">
    <source>
        <dbReference type="ARBA" id="ARBA00023040"/>
    </source>
</evidence>